<proteinExistence type="predicted"/>
<comment type="caution">
    <text evidence="1">The sequence shown here is derived from an EMBL/GenBank/DDBJ whole genome shotgun (WGS) entry which is preliminary data.</text>
</comment>
<keyword evidence="2" id="KW-1185">Reference proteome</keyword>
<dbReference type="EMBL" id="JAPFFF010000058">
    <property type="protein sequence ID" value="KAK8837720.1"/>
    <property type="molecule type" value="Genomic_DNA"/>
</dbReference>
<organism evidence="1 2">
    <name type="scientific">Tritrichomonas musculus</name>
    <dbReference type="NCBI Taxonomy" id="1915356"/>
    <lineage>
        <taxon>Eukaryota</taxon>
        <taxon>Metamonada</taxon>
        <taxon>Parabasalia</taxon>
        <taxon>Tritrichomonadida</taxon>
        <taxon>Tritrichomonadidae</taxon>
        <taxon>Tritrichomonas</taxon>
    </lineage>
</organism>
<reference evidence="1 2" key="1">
    <citation type="submission" date="2024-04" db="EMBL/GenBank/DDBJ databases">
        <title>Tritrichomonas musculus Genome.</title>
        <authorList>
            <person name="Alves-Ferreira E."/>
            <person name="Grigg M."/>
            <person name="Lorenzi H."/>
            <person name="Galac M."/>
        </authorList>
    </citation>
    <scope>NUCLEOTIDE SEQUENCE [LARGE SCALE GENOMIC DNA]</scope>
    <source>
        <strain evidence="1 2">EAF2021</strain>
    </source>
</reference>
<dbReference type="Proteomes" id="UP001470230">
    <property type="component" value="Unassembled WGS sequence"/>
</dbReference>
<sequence length="213" mass="24760">MSKKQRDLTPEERDKILKNTPPYIEKCGVKNHERAKYISMISKEVIGSDNFKFSSMQSLIRDHHDYLEWNMAYTIVKNFLKDNNCVETLKVIDYEFDNKLNPIQHPEYSPENYEGNSEQFDSLLDSIPTKTEAKFSNRLQMFLPYLAGNYNPEEDDFEEDNFIQNDGGAFLTQPAATQEEVVDGEDAIIDNPEEDIDEVFSLNDFDSDENNNE</sequence>
<protein>
    <submittedName>
        <fullName evidence="1">Uncharacterized protein</fullName>
    </submittedName>
</protein>
<name>A0ABR2GUU7_9EUKA</name>
<accession>A0ABR2GUU7</accession>
<gene>
    <name evidence="1" type="ORF">M9Y10_036255</name>
</gene>
<evidence type="ECO:0000313" key="2">
    <source>
        <dbReference type="Proteomes" id="UP001470230"/>
    </source>
</evidence>
<evidence type="ECO:0000313" key="1">
    <source>
        <dbReference type="EMBL" id="KAK8837720.1"/>
    </source>
</evidence>